<organism evidence="7 8">
    <name type="scientific">Paenibacillus cisolokensis</name>
    <dbReference type="NCBI Taxonomy" id="1658519"/>
    <lineage>
        <taxon>Bacteria</taxon>
        <taxon>Bacillati</taxon>
        <taxon>Bacillota</taxon>
        <taxon>Bacilli</taxon>
        <taxon>Bacillales</taxon>
        <taxon>Paenibacillaceae</taxon>
        <taxon>Paenibacillus</taxon>
    </lineage>
</organism>
<reference evidence="7 8" key="1">
    <citation type="submission" date="2021-04" db="EMBL/GenBank/DDBJ databases">
        <title>Draft genome sequence of Paenibacillus cisolokensis, LC2-13A.</title>
        <authorList>
            <person name="Uke A."/>
            <person name="Chhe C."/>
            <person name="Baramee S."/>
            <person name="Kosugi A."/>
        </authorList>
    </citation>
    <scope>NUCLEOTIDE SEQUENCE [LARGE SCALE GENOMIC DNA]</scope>
    <source>
        <strain evidence="7 8">LC2-13A</strain>
    </source>
</reference>
<keyword evidence="3 6" id="KW-0812">Transmembrane</keyword>
<comment type="subcellular location">
    <subcellularLocation>
        <location evidence="1">Membrane</location>
        <topology evidence="1">Multi-pass membrane protein</topology>
    </subcellularLocation>
</comment>
<evidence type="ECO:0000256" key="1">
    <source>
        <dbReference type="ARBA" id="ARBA00004141"/>
    </source>
</evidence>
<dbReference type="Gene3D" id="1.20.1740.10">
    <property type="entry name" value="Amino acid/polyamine transporter I"/>
    <property type="match status" value="1"/>
</dbReference>
<feature type="transmembrane region" description="Helical" evidence="6">
    <location>
        <begin position="240"/>
        <end position="261"/>
    </location>
</feature>
<feature type="transmembrane region" description="Helical" evidence="6">
    <location>
        <begin position="447"/>
        <end position="467"/>
    </location>
</feature>
<feature type="transmembrane region" description="Helical" evidence="6">
    <location>
        <begin position="473"/>
        <end position="491"/>
    </location>
</feature>
<evidence type="ECO:0000256" key="4">
    <source>
        <dbReference type="ARBA" id="ARBA00022989"/>
    </source>
</evidence>
<feature type="transmembrane region" description="Helical" evidence="6">
    <location>
        <begin position="80"/>
        <end position="103"/>
    </location>
</feature>
<keyword evidence="5 6" id="KW-0472">Membrane</keyword>
<feature type="transmembrane region" description="Helical" evidence="6">
    <location>
        <begin position="322"/>
        <end position="343"/>
    </location>
</feature>
<evidence type="ECO:0000256" key="3">
    <source>
        <dbReference type="ARBA" id="ARBA00022692"/>
    </source>
</evidence>
<evidence type="ECO:0000256" key="2">
    <source>
        <dbReference type="ARBA" id="ARBA00022448"/>
    </source>
</evidence>
<dbReference type="PANTHER" id="PTHR45649:SF26">
    <property type="entry name" value="OS04G0435100 PROTEIN"/>
    <property type="match status" value="1"/>
</dbReference>
<feature type="transmembrane region" description="Helical" evidence="6">
    <location>
        <begin position="198"/>
        <end position="220"/>
    </location>
</feature>
<feature type="transmembrane region" description="Helical" evidence="6">
    <location>
        <begin position="282"/>
        <end position="302"/>
    </location>
</feature>
<dbReference type="EMBL" id="BOVJ01000050">
    <property type="protein sequence ID" value="GIQ62984.1"/>
    <property type="molecule type" value="Genomic_DNA"/>
</dbReference>
<name>A0ABQ4N4B3_9BACL</name>
<evidence type="ECO:0000256" key="6">
    <source>
        <dbReference type="SAM" id="Phobius"/>
    </source>
</evidence>
<dbReference type="InterPro" id="IPR002293">
    <property type="entry name" value="AA/rel_permease1"/>
</dbReference>
<dbReference type="PIRSF" id="PIRSF006060">
    <property type="entry name" value="AA_transporter"/>
    <property type="match status" value="1"/>
</dbReference>
<protein>
    <submittedName>
        <fullName evidence="7">Amino acid permease</fullName>
    </submittedName>
</protein>
<feature type="transmembrane region" description="Helical" evidence="6">
    <location>
        <begin position="168"/>
        <end position="191"/>
    </location>
</feature>
<feature type="transmembrane region" description="Helical" evidence="6">
    <location>
        <begin position="378"/>
        <end position="399"/>
    </location>
</feature>
<evidence type="ECO:0000256" key="5">
    <source>
        <dbReference type="ARBA" id="ARBA00023136"/>
    </source>
</evidence>
<keyword evidence="4 6" id="KW-1133">Transmembrane helix</keyword>
<feature type="transmembrane region" description="Helical" evidence="6">
    <location>
        <begin position="52"/>
        <end position="74"/>
    </location>
</feature>
<gene>
    <name evidence="7" type="ORF">PACILC2_15520</name>
</gene>
<proteinExistence type="predicted"/>
<feature type="transmembrane region" description="Helical" evidence="6">
    <location>
        <begin position="124"/>
        <end position="148"/>
    </location>
</feature>
<comment type="caution">
    <text evidence="7">The sequence shown here is derived from an EMBL/GenBank/DDBJ whole genome shotgun (WGS) entry which is preliminary data.</text>
</comment>
<sequence>MAALAERRVRASRHLTLGDQTEYVRWMRDKHDLNRFGLAQQLRRGLGGLSSFGASFNVMSLIGSSAVLFGPALMLGGPAVIGYGWPIVALFSLAVCASQAEIASAVPTAGGCYHWAAALGGRRWGWYAGWLHLSGYGALLVLVNVTAAGLLDAYASQRFGYSPGALTFWSWTLALFGTQAAAHHAGIRLLAAVHAAGAWLQALLAVAIIAGLVWIVWPGTYPADWLYRFDNSVLGTEGDLWAFAAGTLLLMRAFIGGDAAGHAGEETVDPRIRVPWGMFLSAAYVAVIGFVLLAFMALSWGAGTDAAGGSLFLQLALAPWKAAGPVVAAGIALALWFSGFAVLGTASRSLFALARDQAAPRSFLWAQVSAKSHMPVRAIWLVTAAGLTCAVLLDTAVWLQRLSPVSFTLAFVMLCLHIAYAIPIGLKLTRRDRWSRLEADAPWRLGGWGKPLGWIAFVWLLLTAAAAVYLFSVWAAAAAAIIVLVVIIMDFRYGKRHKEGLENASRRTRDEIIRMERTYRRRMSGK</sequence>
<dbReference type="Pfam" id="PF13520">
    <property type="entry name" value="AA_permease_2"/>
    <property type="match status" value="1"/>
</dbReference>
<dbReference type="PANTHER" id="PTHR45649">
    <property type="entry name" value="AMINO-ACID PERMEASE BAT1"/>
    <property type="match status" value="1"/>
</dbReference>
<keyword evidence="2" id="KW-0813">Transport</keyword>
<accession>A0ABQ4N4B3</accession>
<dbReference type="Proteomes" id="UP000680304">
    <property type="component" value="Unassembled WGS sequence"/>
</dbReference>
<feature type="transmembrane region" description="Helical" evidence="6">
    <location>
        <begin position="405"/>
        <end position="426"/>
    </location>
</feature>
<keyword evidence="8" id="KW-1185">Reference proteome</keyword>
<evidence type="ECO:0000313" key="7">
    <source>
        <dbReference type="EMBL" id="GIQ62984.1"/>
    </source>
</evidence>
<evidence type="ECO:0000313" key="8">
    <source>
        <dbReference type="Proteomes" id="UP000680304"/>
    </source>
</evidence>